<evidence type="ECO:0000259" key="3">
    <source>
        <dbReference type="Pfam" id="PF13439"/>
    </source>
</evidence>
<evidence type="ECO:0000256" key="1">
    <source>
        <dbReference type="ARBA" id="ARBA00022679"/>
    </source>
</evidence>
<gene>
    <name evidence="4" type="ORF">DI392_00535</name>
</gene>
<sequence>MLIWFLGPIDSRWNGVHRYSEVIIEKITNNNIKKNYIPYPARSIKRYLYQFFIYPMKLIPQIRKKNIIILYQEDLAFMIPLARLLGLTVVTIYHHVPEDIGNDNNRRSLLEALKNYYLKIMGRFIAYSNLVICPSEITKKSIENNFYIQKDNIITISNGFDFSDYLNDISRDEIFNKFEIKLRNDDVVLLNVGTNETRKNINSIIKALSKDLDRKFIFIRVGKNLVPENENWICDFAEKNNIRYVNLNYISQRDLDSIYLHSDIYVSPSTHEGFGRTVIEAQYYGLPVIASKLDVYDEVLRDTYVPVTNYFEPDEWYQIIQSFIDGNKNYINEGKKNASRFDISTVADKFEEAIDVL</sequence>
<dbReference type="GO" id="GO:0009103">
    <property type="term" value="P:lipopolysaccharide biosynthetic process"/>
    <property type="evidence" value="ECO:0007669"/>
    <property type="project" value="TreeGrafter"/>
</dbReference>
<dbReference type="GO" id="GO:0016757">
    <property type="term" value="F:glycosyltransferase activity"/>
    <property type="evidence" value="ECO:0007669"/>
    <property type="project" value="InterPro"/>
</dbReference>
<comment type="caution">
    <text evidence="4">The sequence shown here is derived from an EMBL/GenBank/DDBJ whole genome shotgun (WGS) entry which is preliminary data.</text>
</comment>
<evidence type="ECO:0000259" key="2">
    <source>
        <dbReference type="Pfam" id="PF00534"/>
    </source>
</evidence>
<dbReference type="EMBL" id="QFWT01000001">
    <property type="protein sequence ID" value="PWI34805.1"/>
    <property type="molecule type" value="Genomic_DNA"/>
</dbReference>
<feature type="domain" description="Glycosyl transferase family 1" evidence="2">
    <location>
        <begin position="175"/>
        <end position="328"/>
    </location>
</feature>
<dbReference type="InterPro" id="IPR001296">
    <property type="entry name" value="Glyco_trans_1"/>
</dbReference>
<keyword evidence="5" id="KW-1185">Reference proteome</keyword>
<feature type="domain" description="Glycosyltransferase subfamily 4-like N-terminal" evidence="3">
    <location>
        <begin position="39"/>
        <end position="162"/>
    </location>
</feature>
<organism evidence="4 5">
    <name type="scientific">Vibrio albus</name>
    <dbReference type="NCBI Taxonomy" id="2200953"/>
    <lineage>
        <taxon>Bacteria</taxon>
        <taxon>Pseudomonadati</taxon>
        <taxon>Pseudomonadota</taxon>
        <taxon>Gammaproteobacteria</taxon>
        <taxon>Vibrionales</taxon>
        <taxon>Vibrionaceae</taxon>
        <taxon>Vibrio</taxon>
    </lineage>
</organism>
<accession>A0A2U3BDG2</accession>
<dbReference type="CDD" id="cd03801">
    <property type="entry name" value="GT4_PimA-like"/>
    <property type="match status" value="1"/>
</dbReference>
<dbReference type="RefSeq" id="WP_109317960.1">
    <property type="nucleotide sequence ID" value="NZ_QFWT01000001.1"/>
</dbReference>
<dbReference type="Pfam" id="PF13439">
    <property type="entry name" value="Glyco_transf_4"/>
    <property type="match status" value="1"/>
</dbReference>
<dbReference type="PANTHER" id="PTHR46401:SF2">
    <property type="entry name" value="GLYCOSYLTRANSFERASE WBBK-RELATED"/>
    <property type="match status" value="1"/>
</dbReference>
<evidence type="ECO:0000313" key="4">
    <source>
        <dbReference type="EMBL" id="PWI34805.1"/>
    </source>
</evidence>
<dbReference type="OrthoDB" id="9775208at2"/>
<reference evidence="4 5" key="1">
    <citation type="submission" date="2018-05" db="EMBL/GenBank/DDBJ databases">
        <title>Vibrio limimaris sp. nov., isolated from marine sediment.</title>
        <authorList>
            <person name="Li C.-M."/>
        </authorList>
    </citation>
    <scope>NUCLEOTIDE SEQUENCE [LARGE SCALE GENOMIC DNA]</scope>
    <source>
        <strain evidence="4 5">E4404</strain>
    </source>
</reference>
<dbReference type="Pfam" id="PF00534">
    <property type="entry name" value="Glycos_transf_1"/>
    <property type="match status" value="1"/>
</dbReference>
<dbReference type="SUPFAM" id="SSF53756">
    <property type="entry name" value="UDP-Glycosyltransferase/glycogen phosphorylase"/>
    <property type="match status" value="1"/>
</dbReference>
<dbReference type="PANTHER" id="PTHR46401">
    <property type="entry name" value="GLYCOSYLTRANSFERASE WBBK-RELATED"/>
    <property type="match status" value="1"/>
</dbReference>
<evidence type="ECO:0008006" key="6">
    <source>
        <dbReference type="Google" id="ProtNLM"/>
    </source>
</evidence>
<name>A0A2U3BDG2_9VIBR</name>
<proteinExistence type="predicted"/>
<dbReference type="InterPro" id="IPR028098">
    <property type="entry name" value="Glyco_trans_4-like_N"/>
</dbReference>
<dbReference type="Gene3D" id="3.40.50.2000">
    <property type="entry name" value="Glycogen Phosphorylase B"/>
    <property type="match status" value="2"/>
</dbReference>
<evidence type="ECO:0000313" key="5">
    <source>
        <dbReference type="Proteomes" id="UP000245362"/>
    </source>
</evidence>
<protein>
    <recommendedName>
        <fullName evidence="6">Glycosyltransferase</fullName>
    </recommendedName>
</protein>
<dbReference type="AlphaFoldDB" id="A0A2U3BDG2"/>
<dbReference type="Proteomes" id="UP000245362">
    <property type="component" value="Unassembled WGS sequence"/>
</dbReference>
<keyword evidence="1" id="KW-0808">Transferase</keyword>